<evidence type="ECO:0000256" key="9">
    <source>
        <dbReference type="SAM" id="Phobius"/>
    </source>
</evidence>
<evidence type="ECO:0000256" key="4">
    <source>
        <dbReference type="ARBA" id="ARBA00022741"/>
    </source>
</evidence>
<evidence type="ECO:0000256" key="6">
    <source>
        <dbReference type="ARBA" id="ARBA00023118"/>
    </source>
</evidence>
<keyword evidence="2" id="KW-1003">Cell membrane</keyword>
<evidence type="ECO:0000256" key="8">
    <source>
        <dbReference type="SAM" id="Coils"/>
    </source>
</evidence>
<comment type="caution">
    <text evidence="11">The sequence shown here is derived from an EMBL/GenBank/DDBJ whole genome shotgun (WGS) entry which is preliminary data.</text>
</comment>
<feature type="coiled-coil region" evidence="8">
    <location>
        <begin position="13"/>
        <end position="40"/>
    </location>
</feature>
<reference evidence="11 12" key="1">
    <citation type="submission" date="2021-01" db="EMBL/GenBank/DDBJ databases">
        <title>Carboxyliciviraga sp.nov., isolated from coastal sediments.</title>
        <authorList>
            <person name="Lu D."/>
            <person name="Zhang T."/>
        </authorList>
    </citation>
    <scope>NUCLEOTIDE SEQUENCE [LARGE SCALE GENOMIC DNA]</scope>
    <source>
        <strain evidence="11 12">N1Y132</strain>
    </source>
</reference>
<evidence type="ECO:0000256" key="7">
    <source>
        <dbReference type="ARBA" id="ARBA00023136"/>
    </source>
</evidence>
<keyword evidence="7 9" id="KW-0472">Membrane</keyword>
<evidence type="ECO:0000259" key="10">
    <source>
        <dbReference type="Pfam" id="PF18967"/>
    </source>
</evidence>
<feature type="transmembrane region" description="Helical" evidence="9">
    <location>
        <begin position="107"/>
        <end position="133"/>
    </location>
</feature>
<keyword evidence="3 9" id="KW-0812">Transmembrane</keyword>
<dbReference type="InterPro" id="IPR043760">
    <property type="entry name" value="PycTM_dom"/>
</dbReference>
<evidence type="ECO:0000256" key="3">
    <source>
        <dbReference type="ARBA" id="ARBA00022692"/>
    </source>
</evidence>
<dbReference type="Proteomes" id="UP000605676">
    <property type="component" value="Unassembled WGS sequence"/>
</dbReference>
<keyword evidence="4" id="KW-0547">Nucleotide-binding</keyword>
<evidence type="ECO:0000313" key="11">
    <source>
        <dbReference type="EMBL" id="MBK3517752.1"/>
    </source>
</evidence>
<feature type="domain" description="Pycsar effector protein" evidence="10">
    <location>
        <begin position="65"/>
        <end position="217"/>
    </location>
</feature>
<evidence type="ECO:0000256" key="2">
    <source>
        <dbReference type="ARBA" id="ARBA00022475"/>
    </source>
</evidence>
<evidence type="ECO:0000256" key="5">
    <source>
        <dbReference type="ARBA" id="ARBA00022989"/>
    </source>
</evidence>
<keyword evidence="8" id="KW-0175">Coiled coil</keyword>
<evidence type="ECO:0000313" key="12">
    <source>
        <dbReference type="Proteomes" id="UP000605676"/>
    </source>
</evidence>
<protein>
    <recommendedName>
        <fullName evidence="10">Pycsar effector protein domain-containing protein</fullName>
    </recommendedName>
</protein>
<comment type="subcellular location">
    <subcellularLocation>
        <location evidence="1">Cell membrane</location>
    </subcellularLocation>
</comment>
<accession>A0ABS1HJB2</accession>
<dbReference type="EMBL" id="JAENRR010000021">
    <property type="protein sequence ID" value="MBK3517752.1"/>
    <property type="molecule type" value="Genomic_DNA"/>
</dbReference>
<evidence type="ECO:0000256" key="1">
    <source>
        <dbReference type="ARBA" id="ARBA00004236"/>
    </source>
</evidence>
<feature type="transmembrane region" description="Helical" evidence="9">
    <location>
        <begin position="204"/>
        <end position="224"/>
    </location>
</feature>
<proteinExistence type="predicted"/>
<gene>
    <name evidence="11" type="ORF">JIV24_10455</name>
</gene>
<keyword evidence="6" id="KW-0051">Antiviral defense</keyword>
<sequence length="225" mass="26309">MNIDSTSQPNLPKEEENSLLQNLDNDAFQANEQIEKKKKKRKPFDTKQEPRKALSTFFRNHFKMLINRMVQADRKAMIMVRINTTIISLLIVFNQKMDVYIENGNQIGLVLLVGSGISLVLSLLTASPIGAYVHRLFKYHREMKEKYPDFKHNSFMMMKRVDLNEYEKAMDAVVRNQDLQIGNQVRSSFMLSHYTLCKYQLLQWSYNAFLIAFFISIGIFIHGIM</sequence>
<name>A0ABS1HJB2_9BACT</name>
<keyword evidence="5 9" id="KW-1133">Transmembrane helix</keyword>
<dbReference type="Pfam" id="PF18967">
    <property type="entry name" value="PycTM"/>
    <property type="match status" value="1"/>
</dbReference>
<dbReference type="RefSeq" id="WP_200464982.1">
    <property type="nucleotide sequence ID" value="NZ_JAENRR010000021.1"/>
</dbReference>
<feature type="transmembrane region" description="Helical" evidence="9">
    <location>
        <begin position="78"/>
        <end position="95"/>
    </location>
</feature>
<keyword evidence="12" id="KW-1185">Reference proteome</keyword>
<organism evidence="11 12">
    <name type="scientific">Carboxylicivirga marina</name>
    <dbReference type="NCBI Taxonomy" id="2800988"/>
    <lineage>
        <taxon>Bacteria</taxon>
        <taxon>Pseudomonadati</taxon>
        <taxon>Bacteroidota</taxon>
        <taxon>Bacteroidia</taxon>
        <taxon>Marinilabiliales</taxon>
        <taxon>Marinilabiliaceae</taxon>
        <taxon>Carboxylicivirga</taxon>
    </lineage>
</organism>